<dbReference type="OrthoDB" id="9788394at2"/>
<sequence>MKLPVCVILSGGKSSRFGYDKTLVKFNECDTLTEFCVKRYGEIFEKIFVSAKNDKFGGKFRLLLDKSSEFSPMNALFSILENFKNEKVFIVPADMPLVEFSTIYSLYENSANEKICVAKESKRTHFLCGFFSSEIADLAYSLAKKNEHKIENLCKKAGFKSVEFQNSGQFLNINYQSDLLKVKI</sequence>
<keyword evidence="6" id="KW-0342">GTP-binding</keyword>
<dbReference type="AlphaFoldDB" id="A7HZP7"/>
<dbReference type="eggNOG" id="COG0746">
    <property type="taxonomic scope" value="Bacteria"/>
</dbReference>
<evidence type="ECO:0000256" key="1">
    <source>
        <dbReference type="ARBA" id="ARBA00022490"/>
    </source>
</evidence>
<keyword evidence="3" id="KW-0479">Metal-binding</keyword>
<name>A7HZP7_CAMHC</name>
<proteinExistence type="predicted"/>
<dbReference type="InterPro" id="IPR029044">
    <property type="entry name" value="Nucleotide-diphossugar_trans"/>
</dbReference>
<evidence type="ECO:0000313" key="9">
    <source>
        <dbReference type="EMBL" id="ABS51637.1"/>
    </source>
</evidence>
<dbReference type="PANTHER" id="PTHR19136:SF81">
    <property type="entry name" value="MOLYBDENUM COFACTOR GUANYLYLTRANSFERASE"/>
    <property type="match status" value="1"/>
</dbReference>
<evidence type="ECO:0000256" key="5">
    <source>
        <dbReference type="ARBA" id="ARBA00022842"/>
    </source>
</evidence>
<protein>
    <submittedName>
        <fullName evidence="9">Putative molybdopterin-guanine dinucleotide biosynthesis protein</fullName>
    </submittedName>
</protein>
<evidence type="ECO:0000256" key="4">
    <source>
        <dbReference type="ARBA" id="ARBA00022741"/>
    </source>
</evidence>
<keyword evidence="10" id="KW-1185">Reference proteome</keyword>
<dbReference type="CDD" id="cd02503">
    <property type="entry name" value="MobA"/>
    <property type="match status" value="1"/>
</dbReference>
<dbReference type="GO" id="GO:0005525">
    <property type="term" value="F:GTP binding"/>
    <property type="evidence" value="ECO:0007669"/>
    <property type="project" value="UniProtKB-KW"/>
</dbReference>
<evidence type="ECO:0000313" key="10">
    <source>
        <dbReference type="Proteomes" id="UP000002407"/>
    </source>
</evidence>
<accession>A7HZP7</accession>
<dbReference type="GO" id="GO:0006777">
    <property type="term" value="P:Mo-molybdopterin cofactor biosynthetic process"/>
    <property type="evidence" value="ECO:0007669"/>
    <property type="project" value="UniProtKB-KW"/>
</dbReference>
<dbReference type="STRING" id="360107.CHAB381_0125"/>
<evidence type="ECO:0000256" key="3">
    <source>
        <dbReference type="ARBA" id="ARBA00022723"/>
    </source>
</evidence>
<dbReference type="GO" id="GO:0046872">
    <property type="term" value="F:metal ion binding"/>
    <property type="evidence" value="ECO:0007669"/>
    <property type="project" value="UniProtKB-KW"/>
</dbReference>
<dbReference type="GO" id="GO:0016779">
    <property type="term" value="F:nucleotidyltransferase activity"/>
    <property type="evidence" value="ECO:0007669"/>
    <property type="project" value="UniProtKB-ARBA"/>
</dbReference>
<organism evidence="9 10">
    <name type="scientific">Campylobacter hominis (strain ATCC BAA-381 / DSM 21671 / CCUG 45161 / LMG 19568 / NCTC 13146 / CH001A)</name>
    <dbReference type="NCBI Taxonomy" id="360107"/>
    <lineage>
        <taxon>Bacteria</taxon>
        <taxon>Pseudomonadati</taxon>
        <taxon>Campylobacterota</taxon>
        <taxon>Epsilonproteobacteria</taxon>
        <taxon>Campylobacterales</taxon>
        <taxon>Campylobacteraceae</taxon>
        <taxon>Campylobacter</taxon>
    </lineage>
</organism>
<evidence type="ECO:0000259" key="8">
    <source>
        <dbReference type="Pfam" id="PF12804"/>
    </source>
</evidence>
<evidence type="ECO:0000256" key="6">
    <source>
        <dbReference type="ARBA" id="ARBA00023134"/>
    </source>
</evidence>
<dbReference type="RefSeq" id="WP_011991585.1">
    <property type="nucleotide sequence ID" value="NC_009714.1"/>
</dbReference>
<keyword evidence="7" id="KW-0501">Molybdenum cofactor biosynthesis</keyword>
<dbReference type="InterPro" id="IPR025877">
    <property type="entry name" value="MobA-like_NTP_Trfase"/>
</dbReference>
<feature type="domain" description="MobA-like NTP transferase" evidence="8">
    <location>
        <begin position="6"/>
        <end position="145"/>
    </location>
</feature>
<keyword evidence="5" id="KW-0460">Magnesium</keyword>
<reference evidence="10" key="1">
    <citation type="submission" date="2007-07" db="EMBL/GenBank/DDBJ databases">
        <title>Complete genome sequence of Campylobacter hominis ATCC BAA-381, a commensal isolated from the human gastrointestinal tract.</title>
        <authorList>
            <person name="Fouts D.E."/>
            <person name="Mongodin E.F."/>
            <person name="Puiu D."/>
            <person name="Sebastian Y."/>
            <person name="Miller W.G."/>
            <person name="Mandrell R.E."/>
            <person name="Nelson K.E."/>
        </authorList>
    </citation>
    <scope>NUCLEOTIDE SEQUENCE [LARGE SCALE GENOMIC DNA]</scope>
    <source>
        <strain evidence="10">ATCC BAA-381 / LMG 19568 / NCTC 13146 / CH001A</strain>
    </source>
</reference>
<dbReference type="SUPFAM" id="SSF53448">
    <property type="entry name" value="Nucleotide-diphospho-sugar transferases"/>
    <property type="match status" value="1"/>
</dbReference>
<dbReference type="Gene3D" id="3.90.550.10">
    <property type="entry name" value="Spore Coat Polysaccharide Biosynthesis Protein SpsA, Chain A"/>
    <property type="match status" value="1"/>
</dbReference>
<dbReference type="PANTHER" id="PTHR19136">
    <property type="entry name" value="MOLYBDENUM COFACTOR GUANYLYLTRANSFERASE"/>
    <property type="match status" value="1"/>
</dbReference>
<dbReference type="Pfam" id="PF12804">
    <property type="entry name" value="NTP_transf_3"/>
    <property type="match status" value="1"/>
</dbReference>
<dbReference type="EMBL" id="CP000776">
    <property type="protein sequence ID" value="ABS51637.1"/>
    <property type="molecule type" value="Genomic_DNA"/>
</dbReference>
<dbReference type="HOGENOM" id="CLU_055597_2_2_7"/>
<gene>
    <name evidence="9" type="ordered locus">CHAB381_0125</name>
</gene>
<keyword evidence="2" id="KW-0808">Transferase</keyword>
<dbReference type="InterPro" id="IPR013482">
    <property type="entry name" value="Molybde_CF_guanTrfase"/>
</dbReference>
<evidence type="ECO:0000256" key="7">
    <source>
        <dbReference type="ARBA" id="ARBA00023150"/>
    </source>
</evidence>
<dbReference type="Proteomes" id="UP000002407">
    <property type="component" value="Chromosome"/>
</dbReference>
<dbReference type="KEGG" id="cha:CHAB381_0125"/>
<keyword evidence="1" id="KW-0963">Cytoplasm</keyword>
<keyword evidence="4" id="KW-0547">Nucleotide-binding</keyword>
<evidence type="ECO:0000256" key="2">
    <source>
        <dbReference type="ARBA" id="ARBA00022679"/>
    </source>
</evidence>